<evidence type="ECO:0000313" key="1">
    <source>
        <dbReference type="EMBL" id="UOQ72151.1"/>
    </source>
</evidence>
<organism evidence="1 2">
    <name type="scientific">Hymenobacter cellulosilyticus</name>
    <dbReference type="NCBI Taxonomy" id="2932248"/>
    <lineage>
        <taxon>Bacteria</taxon>
        <taxon>Pseudomonadati</taxon>
        <taxon>Bacteroidota</taxon>
        <taxon>Cytophagia</taxon>
        <taxon>Cytophagales</taxon>
        <taxon>Hymenobacteraceae</taxon>
        <taxon>Hymenobacter</taxon>
    </lineage>
</organism>
<dbReference type="RefSeq" id="WP_244675546.1">
    <property type="nucleotide sequence ID" value="NZ_CP095046.1"/>
</dbReference>
<gene>
    <name evidence="1" type="ORF">MUN79_26910</name>
</gene>
<keyword evidence="2" id="KW-1185">Reference proteome</keyword>
<accession>A0A8T9Q6W7</accession>
<sequence length="51" mass="5598">MRYGAISTELKISDGTRQVKGHIHLVGINQLIEKLTQQLGRSRAELGIPGL</sequence>
<proteinExistence type="predicted"/>
<dbReference type="AlphaFoldDB" id="A0A8T9Q6W7"/>
<dbReference type="EMBL" id="CP095046">
    <property type="protein sequence ID" value="UOQ72151.1"/>
    <property type="molecule type" value="Genomic_DNA"/>
</dbReference>
<evidence type="ECO:0000313" key="2">
    <source>
        <dbReference type="Proteomes" id="UP000831796"/>
    </source>
</evidence>
<dbReference type="KEGG" id="hcu:MUN79_26910"/>
<dbReference type="Proteomes" id="UP000831796">
    <property type="component" value="Chromosome"/>
</dbReference>
<reference evidence="1" key="1">
    <citation type="submission" date="2022-04" db="EMBL/GenBank/DDBJ databases">
        <title>Hymenobacter sp. isolated from the air.</title>
        <authorList>
            <person name="Won M."/>
            <person name="Lee C.-M."/>
            <person name="Woen H.-Y."/>
            <person name="Kwon S.-W."/>
        </authorList>
    </citation>
    <scope>NUCLEOTIDE SEQUENCE</scope>
    <source>
        <strain evidence="1">5116S-3</strain>
    </source>
</reference>
<name>A0A8T9Q6W7_9BACT</name>
<protein>
    <submittedName>
        <fullName evidence="1">Uncharacterized protein</fullName>
    </submittedName>
</protein>